<dbReference type="InterPro" id="IPR003313">
    <property type="entry name" value="AraC-bd"/>
</dbReference>
<feature type="domain" description="HTH araC/xylS-type" evidence="4">
    <location>
        <begin position="170"/>
        <end position="268"/>
    </location>
</feature>
<sequence>MSALRLSGEYYGTTRKTIHISGIRLSHQQYSPLSSSPVHAHQREHLCYTLAGTFREVTSRNNQLIAAGELLIYPKQREHQTIMQQQYRSCLFIEFNDDWLERLRDHHIRFDHFTVIRQADVSQLFSRIYQEFSHPGEAAPLLLEGLLIESAVTLSRQPAADKKLLPSQIRKIRDLLQSDIAQKWTLSDLATRLDFHPVYLNRLFKQHTGQTIHQYLEDIRIAQVCHLLKHSSNTISDIAYACGFTDPSHLHKVFLKKKGIRPLAYKSQA</sequence>
<name>A0ABT3INB1_9BACT</name>
<dbReference type="SUPFAM" id="SSF51215">
    <property type="entry name" value="Regulatory protein AraC"/>
    <property type="match status" value="1"/>
</dbReference>
<organism evidence="5 6">
    <name type="scientific">Chitinophaga nivalis</name>
    <dbReference type="NCBI Taxonomy" id="2991709"/>
    <lineage>
        <taxon>Bacteria</taxon>
        <taxon>Pseudomonadati</taxon>
        <taxon>Bacteroidota</taxon>
        <taxon>Chitinophagia</taxon>
        <taxon>Chitinophagales</taxon>
        <taxon>Chitinophagaceae</taxon>
        <taxon>Chitinophaga</taxon>
    </lineage>
</organism>
<keyword evidence="6" id="KW-1185">Reference proteome</keyword>
<dbReference type="InterPro" id="IPR009057">
    <property type="entry name" value="Homeodomain-like_sf"/>
</dbReference>
<dbReference type="InterPro" id="IPR050204">
    <property type="entry name" value="AraC_XylS_family_regulators"/>
</dbReference>
<dbReference type="Gene3D" id="2.60.120.10">
    <property type="entry name" value="Jelly Rolls"/>
    <property type="match status" value="1"/>
</dbReference>
<evidence type="ECO:0000256" key="3">
    <source>
        <dbReference type="ARBA" id="ARBA00023163"/>
    </source>
</evidence>
<keyword evidence="3" id="KW-0804">Transcription</keyword>
<dbReference type="InterPro" id="IPR037923">
    <property type="entry name" value="HTH-like"/>
</dbReference>
<dbReference type="EMBL" id="JAPDNS010000002">
    <property type="protein sequence ID" value="MCW3485463.1"/>
    <property type="molecule type" value="Genomic_DNA"/>
</dbReference>
<dbReference type="Gene3D" id="1.10.10.60">
    <property type="entry name" value="Homeodomain-like"/>
    <property type="match status" value="2"/>
</dbReference>
<dbReference type="InterPro" id="IPR018060">
    <property type="entry name" value="HTH_AraC"/>
</dbReference>
<dbReference type="Pfam" id="PF02311">
    <property type="entry name" value="AraC_binding"/>
    <property type="match status" value="1"/>
</dbReference>
<dbReference type="Pfam" id="PF12833">
    <property type="entry name" value="HTH_18"/>
    <property type="match status" value="1"/>
</dbReference>
<evidence type="ECO:0000313" key="6">
    <source>
        <dbReference type="Proteomes" id="UP001207742"/>
    </source>
</evidence>
<reference evidence="5 6" key="1">
    <citation type="submission" date="2022-10" db="EMBL/GenBank/DDBJ databases">
        <title>Chitinophaga nivalis PC15 sp. nov., isolated from Pyeongchang county, South Korea.</title>
        <authorList>
            <person name="Trinh H.N."/>
        </authorList>
    </citation>
    <scope>NUCLEOTIDE SEQUENCE [LARGE SCALE GENOMIC DNA]</scope>
    <source>
        <strain evidence="5 6">PC14</strain>
    </source>
</reference>
<keyword evidence="2" id="KW-0238">DNA-binding</keyword>
<keyword evidence="1" id="KW-0805">Transcription regulation</keyword>
<dbReference type="RefSeq" id="WP_264731915.1">
    <property type="nucleotide sequence ID" value="NZ_JAPDNR010000001.1"/>
</dbReference>
<dbReference type="SUPFAM" id="SSF46689">
    <property type="entry name" value="Homeodomain-like"/>
    <property type="match status" value="2"/>
</dbReference>
<dbReference type="PROSITE" id="PS01124">
    <property type="entry name" value="HTH_ARAC_FAMILY_2"/>
    <property type="match status" value="1"/>
</dbReference>
<protein>
    <submittedName>
        <fullName evidence="5">AraC family transcriptional regulator</fullName>
    </submittedName>
</protein>
<evidence type="ECO:0000259" key="4">
    <source>
        <dbReference type="PROSITE" id="PS01124"/>
    </source>
</evidence>
<evidence type="ECO:0000256" key="1">
    <source>
        <dbReference type="ARBA" id="ARBA00023015"/>
    </source>
</evidence>
<dbReference type="SMART" id="SM00342">
    <property type="entry name" value="HTH_ARAC"/>
    <property type="match status" value="1"/>
</dbReference>
<dbReference type="PANTHER" id="PTHR46796">
    <property type="entry name" value="HTH-TYPE TRANSCRIPTIONAL ACTIVATOR RHAS-RELATED"/>
    <property type="match status" value="1"/>
</dbReference>
<gene>
    <name evidence="5" type="ORF">OL497_16250</name>
</gene>
<evidence type="ECO:0000313" key="5">
    <source>
        <dbReference type="EMBL" id="MCW3485463.1"/>
    </source>
</evidence>
<dbReference type="InterPro" id="IPR014710">
    <property type="entry name" value="RmlC-like_jellyroll"/>
</dbReference>
<dbReference type="Proteomes" id="UP001207742">
    <property type="component" value="Unassembled WGS sequence"/>
</dbReference>
<accession>A0ABT3INB1</accession>
<evidence type="ECO:0000256" key="2">
    <source>
        <dbReference type="ARBA" id="ARBA00023125"/>
    </source>
</evidence>
<proteinExistence type="predicted"/>
<comment type="caution">
    <text evidence="5">The sequence shown here is derived from an EMBL/GenBank/DDBJ whole genome shotgun (WGS) entry which is preliminary data.</text>
</comment>